<evidence type="ECO:0000256" key="2">
    <source>
        <dbReference type="ARBA" id="ARBA00009937"/>
    </source>
</evidence>
<feature type="region of interest" description="Disordered" evidence="4">
    <location>
        <begin position="44"/>
        <end position="67"/>
    </location>
</feature>
<dbReference type="PANTHER" id="PTHR33669">
    <property type="entry name" value="PROTEIN NEGATIVE REGULATOR OF RESISTANCE"/>
    <property type="match status" value="1"/>
</dbReference>
<dbReference type="Proteomes" id="UP001085076">
    <property type="component" value="Miscellaneous, Linkage group lg09"/>
</dbReference>
<feature type="region of interest" description="Disordered" evidence="4">
    <location>
        <begin position="81"/>
        <end position="135"/>
    </location>
</feature>
<evidence type="ECO:0000256" key="4">
    <source>
        <dbReference type="SAM" id="MobiDB-lite"/>
    </source>
</evidence>
<dbReference type="GO" id="GO:0005634">
    <property type="term" value="C:nucleus"/>
    <property type="evidence" value="ECO:0007669"/>
    <property type="project" value="UniProtKB-SubCell"/>
</dbReference>
<reference evidence="5" key="1">
    <citation type="submission" date="2021-03" db="EMBL/GenBank/DDBJ databases">
        <authorList>
            <person name="Li Z."/>
            <person name="Yang C."/>
        </authorList>
    </citation>
    <scope>NUCLEOTIDE SEQUENCE</scope>
    <source>
        <strain evidence="5">Dzin_1.0</strain>
        <tissue evidence="5">Leaf</tissue>
    </source>
</reference>
<gene>
    <name evidence="5" type="ORF">J5N97_027853</name>
</gene>
<dbReference type="EMBL" id="JAGGNH010000009">
    <property type="protein sequence ID" value="KAJ0962731.1"/>
    <property type="molecule type" value="Genomic_DNA"/>
</dbReference>
<dbReference type="AlphaFoldDB" id="A0A9D5H4D1"/>
<dbReference type="Pfam" id="PF15699">
    <property type="entry name" value="NPR1_interact"/>
    <property type="match status" value="1"/>
</dbReference>
<organism evidence="5 6">
    <name type="scientific">Dioscorea zingiberensis</name>
    <dbReference type="NCBI Taxonomy" id="325984"/>
    <lineage>
        <taxon>Eukaryota</taxon>
        <taxon>Viridiplantae</taxon>
        <taxon>Streptophyta</taxon>
        <taxon>Embryophyta</taxon>
        <taxon>Tracheophyta</taxon>
        <taxon>Spermatophyta</taxon>
        <taxon>Magnoliopsida</taxon>
        <taxon>Liliopsida</taxon>
        <taxon>Dioscoreales</taxon>
        <taxon>Dioscoreaceae</taxon>
        <taxon>Dioscorea</taxon>
    </lineage>
</organism>
<feature type="region of interest" description="Disordered" evidence="4">
    <location>
        <begin position="1"/>
        <end position="27"/>
    </location>
</feature>
<proteinExistence type="inferred from homology"/>
<protein>
    <submittedName>
        <fullName evidence="5">Uncharacterized protein</fullName>
    </submittedName>
</protein>
<comment type="subcellular location">
    <subcellularLocation>
        <location evidence="1">Nucleus</location>
    </subcellularLocation>
</comment>
<feature type="compositionally biased region" description="Basic and acidic residues" evidence="4">
    <location>
        <begin position="53"/>
        <end position="67"/>
    </location>
</feature>
<dbReference type="InterPro" id="IPR031425">
    <property type="entry name" value="NPR1/NH1-interacting"/>
</dbReference>
<accession>A0A9D5H4D1</accession>
<sequence>METGRLGKRGRNETEETVGGTRDVTDDEVDEFFAIIRRIREARRQLTGLSGAPEREEHVTRRKKNEDDGISRWTPVFKWEDFERPNSDAEEEPAPAEEPITPRLDLNEKPEPVSPFVQSPDDGEHTDSVITCEKD</sequence>
<dbReference type="PANTHER" id="PTHR33669:SF4">
    <property type="entry name" value="NRR REPRESSOR HOMOLOG 2"/>
    <property type="match status" value="1"/>
</dbReference>
<name>A0A9D5H4D1_9LILI</name>
<dbReference type="GO" id="GO:0010112">
    <property type="term" value="P:regulation of systemic acquired resistance"/>
    <property type="evidence" value="ECO:0007669"/>
    <property type="project" value="InterPro"/>
</dbReference>
<keyword evidence="6" id="KW-1185">Reference proteome</keyword>
<reference evidence="5" key="2">
    <citation type="journal article" date="2022" name="Hortic Res">
        <title>The genome of Dioscorea zingiberensis sheds light on the biosynthesis, origin and evolution of the medicinally important diosgenin saponins.</title>
        <authorList>
            <person name="Li Y."/>
            <person name="Tan C."/>
            <person name="Li Z."/>
            <person name="Guo J."/>
            <person name="Li S."/>
            <person name="Chen X."/>
            <person name="Wang C."/>
            <person name="Dai X."/>
            <person name="Yang H."/>
            <person name="Song W."/>
            <person name="Hou L."/>
            <person name="Xu J."/>
            <person name="Tong Z."/>
            <person name="Xu A."/>
            <person name="Yuan X."/>
            <person name="Wang W."/>
            <person name="Yang Q."/>
            <person name="Chen L."/>
            <person name="Sun Z."/>
            <person name="Wang K."/>
            <person name="Pan B."/>
            <person name="Chen J."/>
            <person name="Bao Y."/>
            <person name="Liu F."/>
            <person name="Qi X."/>
            <person name="Gang D.R."/>
            <person name="Wen J."/>
            <person name="Li J."/>
        </authorList>
    </citation>
    <scope>NUCLEOTIDE SEQUENCE</scope>
    <source>
        <strain evidence="5">Dzin_1.0</strain>
    </source>
</reference>
<evidence type="ECO:0000313" key="6">
    <source>
        <dbReference type="Proteomes" id="UP001085076"/>
    </source>
</evidence>
<comment type="caution">
    <text evidence="5">The sequence shown here is derived from an EMBL/GenBank/DDBJ whole genome shotgun (WGS) entry which is preliminary data.</text>
</comment>
<feature type="compositionally biased region" description="Basic and acidic residues" evidence="4">
    <location>
        <begin position="122"/>
        <end position="135"/>
    </location>
</feature>
<comment type="similarity">
    <text evidence="2">Belongs to the NPR1-interactor family.</text>
</comment>
<evidence type="ECO:0000256" key="1">
    <source>
        <dbReference type="ARBA" id="ARBA00004123"/>
    </source>
</evidence>
<evidence type="ECO:0000313" key="5">
    <source>
        <dbReference type="EMBL" id="KAJ0962731.1"/>
    </source>
</evidence>
<keyword evidence="3" id="KW-0539">Nucleus</keyword>
<evidence type="ECO:0000256" key="3">
    <source>
        <dbReference type="ARBA" id="ARBA00023242"/>
    </source>
</evidence>